<organism evidence="1 2">
    <name type="scientific">Phlebia brevispora</name>
    <dbReference type="NCBI Taxonomy" id="194682"/>
    <lineage>
        <taxon>Eukaryota</taxon>
        <taxon>Fungi</taxon>
        <taxon>Dikarya</taxon>
        <taxon>Basidiomycota</taxon>
        <taxon>Agaricomycotina</taxon>
        <taxon>Agaricomycetes</taxon>
        <taxon>Polyporales</taxon>
        <taxon>Meruliaceae</taxon>
        <taxon>Phlebia</taxon>
    </lineage>
</organism>
<accession>A0ACC1RVF5</accession>
<reference evidence="1" key="1">
    <citation type="submission" date="2022-07" db="EMBL/GenBank/DDBJ databases">
        <title>Genome Sequence of Phlebia brevispora.</title>
        <authorList>
            <person name="Buettner E."/>
        </authorList>
    </citation>
    <scope>NUCLEOTIDE SEQUENCE</scope>
    <source>
        <strain evidence="1">MPL23</strain>
    </source>
</reference>
<protein>
    <submittedName>
        <fullName evidence="1">Uncharacterized protein</fullName>
    </submittedName>
</protein>
<proteinExistence type="predicted"/>
<comment type="caution">
    <text evidence="1">The sequence shown here is derived from an EMBL/GenBank/DDBJ whole genome shotgun (WGS) entry which is preliminary data.</text>
</comment>
<evidence type="ECO:0000313" key="1">
    <source>
        <dbReference type="EMBL" id="KAJ3526574.1"/>
    </source>
</evidence>
<gene>
    <name evidence="1" type="ORF">NM688_g8247</name>
</gene>
<keyword evidence="2" id="KW-1185">Reference proteome</keyword>
<evidence type="ECO:0000313" key="2">
    <source>
        <dbReference type="Proteomes" id="UP001148662"/>
    </source>
</evidence>
<name>A0ACC1RVF5_9APHY</name>
<dbReference type="EMBL" id="JANHOG010002155">
    <property type="protein sequence ID" value="KAJ3526574.1"/>
    <property type="molecule type" value="Genomic_DNA"/>
</dbReference>
<dbReference type="Proteomes" id="UP001148662">
    <property type="component" value="Unassembled WGS sequence"/>
</dbReference>
<sequence>MIFEKLELKNRDDAVTLLGFVRCPTSVISGYINEFDLKLSVASYPYTPWIHTVCFLILPRLPTKPDMAIPLIVEGPLPPNKVMTGIHDMVPPTYPHCSSRIAYLKLYDVRFKSFVDIMRTIGDMPDLKRVDLQKVTWDRSTDEEFRPPPARRPRFQRHPHYQMRQCTDGAAVVFLRLLLCPGSDRLDELDADLLFRTISALSVSSGSDYVSCYYDFQLGPDTFSIYVQRLGGGSPQEGSFGYSHVLEACVILTPHAEGQPRRIRAVAFHLSSHASDLNKCVGLDWEEVDKLIASLSALETLLFFQWNGDEVLRAHRDVIVQKMAHFKNSHKLKYAQFTPSDHWAQVTCADDGTIKRIGPRYKGRYGWKHFT</sequence>